<gene>
    <name evidence="2" type="ORF">LUZ61_011913</name>
</gene>
<dbReference type="InterPro" id="IPR050942">
    <property type="entry name" value="F-box_BR-signaling"/>
</dbReference>
<dbReference type="InterPro" id="IPR005174">
    <property type="entry name" value="KIB1-4_b-propeller"/>
</dbReference>
<evidence type="ECO:0000259" key="1">
    <source>
        <dbReference type="Pfam" id="PF03478"/>
    </source>
</evidence>
<dbReference type="PANTHER" id="PTHR44259">
    <property type="entry name" value="OS07G0183000 PROTEIN-RELATED"/>
    <property type="match status" value="1"/>
</dbReference>
<keyword evidence="3" id="KW-1185">Reference proteome</keyword>
<dbReference type="EMBL" id="JAMRDG010000001">
    <property type="protein sequence ID" value="KAJ3708208.1"/>
    <property type="molecule type" value="Genomic_DNA"/>
</dbReference>
<feature type="domain" description="KIB1-4 beta-propeller" evidence="1">
    <location>
        <begin position="83"/>
        <end position="314"/>
    </location>
</feature>
<dbReference type="Pfam" id="PF03478">
    <property type="entry name" value="Beta-prop_KIB1-4"/>
    <property type="match status" value="1"/>
</dbReference>
<sequence>MKRKCVKGVGLGQSTSELPDWADLPGLAVHLISKKVTSIVDYVLFRAVCSSWRSASLPKPCHLPPQLPWLMIQHKMDEGIGLFYDVWESKMRKLPLPETIHMSCLTSCHGWLFLVSTRGPEVFLLNPLTRARIPLPPFRFSNDDFKHLTVKKVTSSTDLTDPNCLIMVFHHDMTMIHICRVGESSWTDITGGPLHCFNVIYDATYYNGRLYLLYQGAMEIVESNKPEERTVYYFEPELLYLRMCFLEGKAGVYVVASRLIVEEVGLASHDTNKVTVKTLMMKIKLYQFQEWSYKLKLITDTDNTAIFSGMDNFCLAVCTDDWDLADHVGGNYMDVIVSLATSYYKVLSTKLDNGKSEVLCNLDAEHHIKWLTWFQPSFD</sequence>
<organism evidence="2 3">
    <name type="scientific">Rhynchospora tenuis</name>
    <dbReference type="NCBI Taxonomy" id="198213"/>
    <lineage>
        <taxon>Eukaryota</taxon>
        <taxon>Viridiplantae</taxon>
        <taxon>Streptophyta</taxon>
        <taxon>Embryophyta</taxon>
        <taxon>Tracheophyta</taxon>
        <taxon>Spermatophyta</taxon>
        <taxon>Magnoliopsida</taxon>
        <taxon>Liliopsida</taxon>
        <taxon>Poales</taxon>
        <taxon>Cyperaceae</taxon>
        <taxon>Cyperoideae</taxon>
        <taxon>Rhynchosporeae</taxon>
        <taxon>Rhynchospora</taxon>
    </lineage>
</organism>
<evidence type="ECO:0000313" key="2">
    <source>
        <dbReference type="EMBL" id="KAJ3708208.1"/>
    </source>
</evidence>
<evidence type="ECO:0000313" key="3">
    <source>
        <dbReference type="Proteomes" id="UP001210211"/>
    </source>
</evidence>
<accession>A0AAD6F107</accession>
<protein>
    <recommendedName>
        <fullName evidence="1">KIB1-4 beta-propeller domain-containing protein</fullName>
    </recommendedName>
</protein>
<dbReference type="AlphaFoldDB" id="A0AAD6F107"/>
<name>A0AAD6F107_9POAL</name>
<proteinExistence type="predicted"/>
<dbReference type="Proteomes" id="UP001210211">
    <property type="component" value="Unassembled WGS sequence"/>
</dbReference>
<reference evidence="2 3" key="1">
    <citation type="journal article" date="2022" name="Cell">
        <title>Repeat-based holocentromeres influence genome architecture and karyotype evolution.</title>
        <authorList>
            <person name="Hofstatter P.G."/>
            <person name="Thangavel G."/>
            <person name="Lux T."/>
            <person name="Neumann P."/>
            <person name="Vondrak T."/>
            <person name="Novak P."/>
            <person name="Zhang M."/>
            <person name="Costa L."/>
            <person name="Castellani M."/>
            <person name="Scott A."/>
            <person name="Toegelov H."/>
            <person name="Fuchs J."/>
            <person name="Mata-Sucre Y."/>
            <person name="Dias Y."/>
            <person name="Vanzela A.L.L."/>
            <person name="Huettel B."/>
            <person name="Almeida C.C.S."/>
            <person name="Simkova H."/>
            <person name="Souza G."/>
            <person name="Pedrosa-Harand A."/>
            <person name="Macas J."/>
            <person name="Mayer K.F.X."/>
            <person name="Houben A."/>
            <person name="Marques A."/>
        </authorList>
    </citation>
    <scope>NUCLEOTIDE SEQUENCE [LARGE SCALE GENOMIC DNA]</scope>
    <source>
        <strain evidence="2">RhyTen1mFocal</strain>
    </source>
</reference>
<comment type="caution">
    <text evidence="2">The sequence shown here is derived from an EMBL/GenBank/DDBJ whole genome shotgun (WGS) entry which is preliminary data.</text>
</comment>